<gene>
    <name evidence="2" type="ORF">PGT21_000459</name>
    <name evidence="1" type="ORF">PGTUg99_009629</name>
</gene>
<dbReference type="Proteomes" id="UP000324748">
    <property type="component" value="Unassembled WGS sequence"/>
</dbReference>
<organism evidence="1 4">
    <name type="scientific">Puccinia graminis f. sp. tritici</name>
    <dbReference type="NCBI Taxonomy" id="56615"/>
    <lineage>
        <taxon>Eukaryota</taxon>
        <taxon>Fungi</taxon>
        <taxon>Dikarya</taxon>
        <taxon>Basidiomycota</taxon>
        <taxon>Pucciniomycotina</taxon>
        <taxon>Pucciniomycetes</taxon>
        <taxon>Pucciniales</taxon>
        <taxon>Pucciniaceae</taxon>
        <taxon>Puccinia</taxon>
    </lineage>
</organism>
<reference evidence="3 4" key="1">
    <citation type="submission" date="2019-05" db="EMBL/GenBank/DDBJ databases">
        <title>Emergence of the Ug99 lineage of the wheat stem rust pathogen through somatic hybridization.</title>
        <authorList>
            <person name="Li F."/>
            <person name="Upadhyaya N.M."/>
            <person name="Sperschneider J."/>
            <person name="Matny O."/>
            <person name="Nguyen-Phuc H."/>
            <person name="Mago R."/>
            <person name="Raley C."/>
            <person name="Miller M.E."/>
            <person name="Silverstein K.A.T."/>
            <person name="Henningsen E."/>
            <person name="Hirsch C.D."/>
            <person name="Visser B."/>
            <person name="Pretorius Z.A."/>
            <person name="Steffenson B.J."/>
            <person name="Schwessinger B."/>
            <person name="Dodds P.N."/>
            <person name="Figueroa M."/>
        </authorList>
    </citation>
    <scope>NUCLEOTIDE SEQUENCE [LARGE SCALE GENOMIC DNA]</scope>
    <source>
        <strain evidence="2">21-0</strain>
        <strain evidence="1 4">Ug99</strain>
    </source>
</reference>
<dbReference type="EMBL" id="VSWC01000019">
    <property type="protein sequence ID" value="KAA1111275.1"/>
    <property type="molecule type" value="Genomic_DNA"/>
</dbReference>
<evidence type="ECO:0000313" key="3">
    <source>
        <dbReference type="Proteomes" id="UP000324748"/>
    </source>
</evidence>
<proteinExistence type="predicted"/>
<dbReference type="AlphaFoldDB" id="A0A5B0Q1F8"/>
<name>A0A5B0Q1F8_PUCGR</name>
<keyword evidence="3" id="KW-1185">Reference proteome</keyword>
<sequence>MNDLAAVLTLCTTRRKNKKAKGLAASEGGNVSLRVPSGPSSSLISLLGVATYCQ</sequence>
<evidence type="ECO:0000313" key="2">
    <source>
        <dbReference type="EMBL" id="KAA1111275.1"/>
    </source>
</evidence>
<dbReference type="Proteomes" id="UP000325313">
    <property type="component" value="Unassembled WGS sequence"/>
</dbReference>
<protein>
    <submittedName>
        <fullName evidence="1">Uncharacterized protein</fullName>
    </submittedName>
</protein>
<accession>A0A5B0Q1F8</accession>
<comment type="caution">
    <text evidence="1">The sequence shown here is derived from an EMBL/GenBank/DDBJ whole genome shotgun (WGS) entry which is preliminary data.</text>
</comment>
<evidence type="ECO:0000313" key="4">
    <source>
        <dbReference type="Proteomes" id="UP000325313"/>
    </source>
</evidence>
<evidence type="ECO:0000313" key="1">
    <source>
        <dbReference type="EMBL" id="KAA1106923.1"/>
    </source>
</evidence>
<dbReference type="EMBL" id="VDEP01000308">
    <property type="protein sequence ID" value="KAA1106923.1"/>
    <property type="molecule type" value="Genomic_DNA"/>
</dbReference>